<dbReference type="InterPro" id="IPR017968">
    <property type="entry name" value="Acylphosphatase_CS"/>
</dbReference>
<dbReference type="Pfam" id="PF00708">
    <property type="entry name" value="Acylphosphatase"/>
    <property type="match status" value="1"/>
</dbReference>
<dbReference type="InterPro" id="IPR001792">
    <property type="entry name" value="Acylphosphatase-like_dom"/>
</dbReference>
<dbReference type="AlphaFoldDB" id="A0A1J5S249"/>
<proteinExistence type="predicted"/>
<dbReference type="PANTHER" id="PTHR47268">
    <property type="entry name" value="ACYLPHOSPHATASE"/>
    <property type="match status" value="1"/>
</dbReference>
<dbReference type="PRINTS" id="PR00112">
    <property type="entry name" value="ACYLPHPHTASE"/>
</dbReference>
<dbReference type="GO" id="GO:0003998">
    <property type="term" value="F:acylphosphatase activity"/>
    <property type="evidence" value="ECO:0007669"/>
    <property type="project" value="UniProtKB-EC"/>
</dbReference>
<accession>A0A1J5S249</accession>
<protein>
    <submittedName>
        <fullName evidence="2">Acylphosphatase</fullName>
        <ecNumber evidence="2">3.6.1.7</ecNumber>
    </submittedName>
</protein>
<gene>
    <name evidence="2" type="primary">yccX_1</name>
    <name evidence="2" type="ORF">GALL_197370</name>
</gene>
<reference evidence="2" key="1">
    <citation type="submission" date="2016-10" db="EMBL/GenBank/DDBJ databases">
        <title>Sequence of Gallionella enrichment culture.</title>
        <authorList>
            <person name="Poehlein A."/>
            <person name="Muehling M."/>
            <person name="Daniel R."/>
        </authorList>
    </citation>
    <scope>NUCLEOTIDE SEQUENCE</scope>
</reference>
<dbReference type="EC" id="3.6.1.7" evidence="2"/>
<evidence type="ECO:0000259" key="1">
    <source>
        <dbReference type="PROSITE" id="PS51160"/>
    </source>
</evidence>
<dbReference type="SUPFAM" id="SSF54975">
    <property type="entry name" value="Acylphosphatase/BLUF domain-like"/>
    <property type="match status" value="1"/>
</dbReference>
<dbReference type="EMBL" id="MLJW01000121">
    <property type="protein sequence ID" value="OIQ98308.1"/>
    <property type="molecule type" value="Genomic_DNA"/>
</dbReference>
<dbReference type="PROSITE" id="PS51160">
    <property type="entry name" value="ACYLPHOSPHATASE_3"/>
    <property type="match status" value="1"/>
</dbReference>
<dbReference type="InterPro" id="IPR020456">
    <property type="entry name" value="Acylphosphatase"/>
</dbReference>
<dbReference type="Gene3D" id="3.30.70.100">
    <property type="match status" value="1"/>
</dbReference>
<name>A0A1J5S249_9ZZZZ</name>
<feature type="domain" description="Acylphosphatase-like" evidence="1">
    <location>
        <begin position="11"/>
        <end position="96"/>
    </location>
</feature>
<dbReference type="PANTHER" id="PTHR47268:SF4">
    <property type="entry name" value="ACYLPHOSPHATASE"/>
    <property type="match status" value="1"/>
</dbReference>
<dbReference type="PROSITE" id="PS00150">
    <property type="entry name" value="ACYLPHOSPHATASE_1"/>
    <property type="match status" value="1"/>
</dbReference>
<dbReference type="PROSITE" id="PS00151">
    <property type="entry name" value="ACYLPHOSPHATASE_2"/>
    <property type="match status" value="1"/>
</dbReference>
<sequence>MVDPSSSNLKTLHLVIHGRVQGVFFRQSMQYEAQSLAICGWVRNRSNGTVEAVVHGDAGAVDAIVNWAQRGPQLAQVERVDIDPTDGDYTNFEIIN</sequence>
<dbReference type="InterPro" id="IPR036046">
    <property type="entry name" value="Acylphosphatase-like_dom_sf"/>
</dbReference>
<keyword evidence="2" id="KW-0378">Hydrolase</keyword>
<organism evidence="2">
    <name type="scientific">mine drainage metagenome</name>
    <dbReference type="NCBI Taxonomy" id="410659"/>
    <lineage>
        <taxon>unclassified sequences</taxon>
        <taxon>metagenomes</taxon>
        <taxon>ecological metagenomes</taxon>
    </lineage>
</organism>
<comment type="caution">
    <text evidence="2">The sequence shown here is derived from an EMBL/GenBank/DDBJ whole genome shotgun (WGS) entry which is preliminary data.</text>
</comment>
<evidence type="ECO:0000313" key="2">
    <source>
        <dbReference type="EMBL" id="OIQ98308.1"/>
    </source>
</evidence>